<accession>A0A6C0H9H2</accession>
<protein>
    <submittedName>
        <fullName evidence="2">Uncharacterized protein</fullName>
    </submittedName>
</protein>
<sequence length="608" mass="71091">MKSRKFRKMNKNKSRKNRMTYKKRIYKKINRTRKGGMFGIPKLFGFRGNKVQPEELRRSSRIEEQKRKREEIVNKSRGLALHDDDLTQQSTPVQASQQPPTMSQSVQNIIRPFLSWFGFFESEPSDTQNDIKLCQSYESPERNNRNGTNCTTPDVNCVVEVKNSPSTGDVVVGATIIYFSNIIVNYLNTKIRKNQIKPGNTFLKEYNSSNQVNQSNYYDAFLNYLQNVKGFRINGNDGINILDKYFDESAFNNTNSITTFNRNDFFNFVREILPETAANAFELKKLRIDYTGKALARITKLLVENSGEKYISYFTDNNVDQDNGTLCDSVENSWVLTCIRSRNNNYISIKEDGEWRLHYKNDDDILLNLKNKDEINGRNWNGYDLKKKPCGTCWICRQSIYHYYIIPKNTTDTDQIIYLNSKCGEDEHIFPPTVGDIIGTLNMDAKIVENVITEYGTETLLAYGLRPSHAFCNQLKSDFLFIALLNMNTGEDKVGEYDETLTFNEKYINKKWYEIVQKWFSQPRYNSFENIKQLFHDIPKEYYNRTLININNYLNDDIVRCFIKQTELSKINVSNMLKLKILIYIIQIGKNIIGEQFLQIWNKNMINE</sequence>
<feature type="compositionally biased region" description="Polar residues" evidence="1">
    <location>
        <begin position="87"/>
        <end position="101"/>
    </location>
</feature>
<reference evidence="2" key="1">
    <citation type="journal article" date="2020" name="Nature">
        <title>Giant virus diversity and host interactions through global metagenomics.</title>
        <authorList>
            <person name="Schulz F."/>
            <person name="Roux S."/>
            <person name="Paez-Espino D."/>
            <person name="Jungbluth S."/>
            <person name="Walsh D.A."/>
            <person name="Denef V.J."/>
            <person name="McMahon K.D."/>
            <person name="Konstantinidis K.T."/>
            <person name="Eloe-Fadrosh E.A."/>
            <person name="Kyrpides N.C."/>
            <person name="Woyke T."/>
        </authorList>
    </citation>
    <scope>NUCLEOTIDE SEQUENCE</scope>
    <source>
        <strain evidence="2">GVMAG-M-3300023179-86</strain>
    </source>
</reference>
<name>A0A6C0H9H2_9ZZZZ</name>
<proteinExistence type="predicted"/>
<evidence type="ECO:0000313" key="2">
    <source>
        <dbReference type="EMBL" id="QHT77252.1"/>
    </source>
</evidence>
<dbReference type="EMBL" id="MN739916">
    <property type="protein sequence ID" value="QHT77252.1"/>
    <property type="molecule type" value="Genomic_DNA"/>
</dbReference>
<dbReference type="AlphaFoldDB" id="A0A6C0H9H2"/>
<feature type="compositionally biased region" description="Basic and acidic residues" evidence="1">
    <location>
        <begin position="52"/>
        <end position="85"/>
    </location>
</feature>
<evidence type="ECO:0000256" key="1">
    <source>
        <dbReference type="SAM" id="MobiDB-lite"/>
    </source>
</evidence>
<feature type="region of interest" description="Disordered" evidence="1">
    <location>
        <begin position="51"/>
        <end position="101"/>
    </location>
</feature>
<organism evidence="2">
    <name type="scientific">viral metagenome</name>
    <dbReference type="NCBI Taxonomy" id="1070528"/>
    <lineage>
        <taxon>unclassified sequences</taxon>
        <taxon>metagenomes</taxon>
        <taxon>organismal metagenomes</taxon>
    </lineage>
</organism>